<dbReference type="InterPro" id="IPR014729">
    <property type="entry name" value="Rossmann-like_a/b/a_fold"/>
</dbReference>
<dbReference type="PANTHER" id="PTHR42780:SF1">
    <property type="entry name" value="ISOLEUCINE--TRNA LIGASE, CYTOPLASMIC"/>
    <property type="match status" value="1"/>
</dbReference>
<feature type="domain" description="Aminoacyl-tRNA synthetase class Ia" evidence="17">
    <location>
        <begin position="301"/>
        <end position="939"/>
    </location>
</feature>
<dbReference type="Pfam" id="PF19302">
    <property type="entry name" value="DUF5915"/>
    <property type="match status" value="1"/>
</dbReference>
<reference evidence="19 20" key="1">
    <citation type="journal article" date="2024" name="Nat. Commun.">
        <title>Phylogenomics reveals the evolutionary origins of lichenization in chlorophyte algae.</title>
        <authorList>
            <person name="Puginier C."/>
            <person name="Libourel C."/>
            <person name="Otte J."/>
            <person name="Skaloud P."/>
            <person name="Haon M."/>
            <person name="Grisel S."/>
            <person name="Petersen M."/>
            <person name="Berrin J.G."/>
            <person name="Delaux P.M."/>
            <person name="Dal Grande F."/>
            <person name="Keller J."/>
        </authorList>
    </citation>
    <scope>NUCLEOTIDE SEQUENCE [LARGE SCALE GENOMIC DNA]</scope>
    <source>
        <strain evidence="19 20">SAG 2145</strain>
    </source>
</reference>
<dbReference type="Gene3D" id="3.40.50.620">
    <property type="entry name" value="HUPs"/>
    <property type="match status" value="2"/>
</dbReference>
<dbReference type="EC" id="6.1.1.5" evidence="4"/>
<dbReference type="GO" id="GO:0005524">
    <property type="term" value="F:ATP binding"/>
    <property type="evidence" value="ECO:0007669"/>
    <property type="project" value="UniProtKB-KW"/>
</dbReference>
<evidence type="ECO:0000256" key="9">
    <source>
        <dbReference type="ARBA" id="ARBA00022840"/>
    </source>
</evidence>
<evidence type="ECO:0000256" key="14">
    <source>
        <dbReference type="ARBA" id="ARBA00048359"/>
    </source>
</evidence>
<dbReference type="HAMAP" id="MF_02003">
    <property type="entry name" value="Ile_tRNA_synth_type2"/>
    <property type="match status" value="1"/>
</dbReference>
<evidence type="ECO:0000256" key="5">
    <source>
        <dbReference type="ARBA" id="ARBA00022490"/>
    </source>
</evidence>
<evidence type="ECO:0000256" key="3">
    <source>
        <dbReference type="ARBA" id="ARBA00005594"/>
    </source>
</evidence>
<dbReference type="GO" id="GO:0048608">
    <property type="term" value="P:reproductive structure development"/>
    <property type="evidence" value="ECO:0007669"/>
    <property type="project" value="UniProtKB-ARBA"/>
</dbReference>
<dbReference type="InterPro" id="IPR009008">
    <property type="entry name" value="Val/Leu/Ile-tRNA-synth_edit"/>
</dbReference>
<dbReference type="SUPFAM" id="SSF52374">
    <property type="entry name" value="Nucleotidylyl transferase"/>
    <property type="match status" value="1"/>
</dbReference>
<dbReference type="Gene3D" id="1.10.730.10">
    <property type="entry name" value="Isoleucyl-tRNA Synthetase, Domain 1"/>
    <property type="match status" value="1"/>
</dbReference>
<feature type="domain" description="Methionyl/Valyl/Leucyl/Isoleucyl-tRNA synthetase anticodon-binding" evidence="18">
    <location>
        <begin position="994"/>
        <end position="1145"/>
    </location>
</feature>
<dbReference type="CDD" id="cd07961">
    <property type="entry name" value="Anticodon_Ia_Ile_ABEc"/>
    <property type="match status" value="1"/>
</dbReference>
<keyword evidence="5" id="KW-0963">Cytoplasm</keyword>
<keyword evidence="7" id="KW-0808">Transferase</keyword>
<comment type="subcellular location">
    <subcellularLocation>
        <location evidence="1">Cytoplasm</location>
    </subcellularLocation>
</comment>
<dbReference type="GO" id="GO:0004822">
    <property type="term" value="F:isoleucine-tRNA ligase activity"/>
    <property type="evidence" value="ECO:0007669"/>
    <property type="project" value="UniProtKB-EC"/>
</dbReference>
<evidence type="ECO:0000313" key="20">
    <source>
        <dbReference type="Proteomes" id="UP001438707"/>
    </source>
</evidence>
<keyword evidence="10 15" id="KW-0648">Protein biosynthesis</keyword>
<dbReference type="NCBIfam" id="TIGR00392">
    <property type="entry name" value="ileS"/>
    <property type="match status" value="1"/>
</dbReference>
<dbReference type="GO" id="GO:0009791">
    <property type="term" value="P:post-embryonic development"/>
    <property type="evidence" value="ECO:0007669"/>
    <property type="project" value="UniProtKB-ARBA"/>
</dbReference>
<keyword evidence="6 15" id="KW-0436">Ligase</keyword>
<evidence type="ECO:0000256" key="15">
    <source>
        <dbReference type="RuleBase" id="RU363035"/>
    </source>
</evidence>
<evidence type="ECO:0000256" key="6">
    <source>
        <dbReference type="ARBA" id="ARBA00022598"/>
    </source>
</evidence>
<dbReference type="InterPro" id="IPR013155">
    <property type="entry name" value="M/V/L/I-tRNA-synth_anticd-bd"/>
</dbReference>
<dbReference type="Proteomes" id="UP001438707">
    <property type="component" value="Unassembled WGS sequence"/>
</dbReference>
<evidence type="ECO:0000256" key="4">
    <source>
        <dbReference type="ARBA" id="ARBA00013165"/>
    </source>
</evidence>
<accession>A0AAW1SA87</accession>
<dbReference type="SUPFAM" id="SSF50677">
    <property type="entry name" value="ValRS/IleRS/LeuRS editing domain"/>
    <property type="match status" value="1"/>
</dbReference>
<dbReference type="PANTHER" id="PTHR42780">
    <property type="entry name" value="SOLEUCYL-TRNA SYNTHETASE"/>
    <property type="match status" value="1"/>
</dbReference>
<dbReference type="Pfam" id="PF08264">
    <property type="entry name" value="Anticodon_1"/>
    <property type="match status" value="1"/>
</dbReference>
<evidence type="ECO:0000256" key="2">
    <source>
        <dbReference type="ARBA" id="ARBA00005420"/>
    </source>
</evidence>
<dbReference type="InterPro" id="IPR007130">
    <property type="entry name" value="DAGAT"/>
</dbReference>
<evidence type="ECO:0000256" key="1">
    <source>
        <dbReference type="ARBA" id="ARBA00004496"/>
    </source>
</evidence>
<keyword evidence="20" id="KW-1185">Reference proteome</keyword>
<dbReference type="GO" id="GO:0005737">
    <property type="term" value="C:cytoplasm"/>
    <property type="evidence" value="ECO:0007669"/>
    <property type="project" value="UniProtKB-SubCell"/>
</dbReference>
<dbReference type="GO" id="GO:0004144">
    <property type="term" value="F:diacylglycerol O-acyltransferase activity"/>
    <property type="evidence" value="ECO:0007669"/>
    <property type="project" value="UniProtKB-ARBA"/>
</dbReference>
<protein>
    <recommendedName>
        <fullName evidence="4">isoleucine--tRNA ligase</fullName>
        <ecNumber evidence="4">6.1.1.5</ecNumber>
    </recommendedName>
    <alternativeName>
        <fullName evidence="13">Isoleucyl-tRNA synthetase</fullName>
    </alternativeName>
</protein>
<dbReference type="Gene3D" id="3.90.740.10">
    <property type="entry name" value="Valyl/Leucyl/Isoleucyl-tRNA synthetase, editing domain"/>
    <property type="match status" value="1"/>
</dbReference>
<keyword evidence="12" id="KW-0012">Acyltransferase</keyword>
<sequence length="1439" mass="162830">MLVIFGSVWAAPLWVPFVLYGIYHGHWLAIFFMAAMSADVLLPAGEYWPAFRHMELWNMWRRYFRVRLIRHVNADIDGSKQYIFTHFPHGIYPLGSWIAFTFLSQAGQGFSDNTKGGIASIFFSLPFLKHYYAWMGCISVDKPVLLRCLQHHSLGQIPEGIAGVFMQQTHDKDSIYITKRLGFVKLAIQAGTDIMPIYHLGQSEIFSVVGFPWLSRVMRITFVFFWGRWGLPIPRRLPLVTCVGEPIPVTQEDSPNSEQIQRVHKQWPWRLAGSGILAGRRRMDQPLEGKDYNFPKQEESTLKFWEETDAFQEQLRRSEGKDPYIFFDGPPFATGLPHYGHLLAGTIKDIVTRYATGTGHHCPRRFGWDCHGLPVEYEIDKKLGITHKEQVLEMGIDKYNEECRAIVMRYSKEWERTVWRMGRWIDFQNDYKTLNPSFMESVWWVFQQLFNKGLVYKGFKVMPYSTGCTTVLSNFEAGLNYKEVSDPAVYVAFPLDDDPDSAQLVIWTTTPWTLPSNLAICVHPDLTYVKMRDPVKGQVYIVAEARMEAIPGAVPKQKKGKKGSEPAQKGFEVIGKMKGKELAGRSYKPLFPFFANRKAKGSFKVCVDTYVTADSGTGIVHQAPAFGEDDYRVSLANGIFSQVDPSHGLPIPVDNDGRLTEEITDFAGLYVKEADKEIVAKIKAMGRLVDNGSLMHTYPFCWRSETPLIYRAVPSWFVKVETLKERLLANNAQTSWVPSYVKEKRFHNWLENAHDWAVSRSRFWGTPLPVWTSEDGDEVVVIGSQAELQELSGIQVTDLHRHHIDNITIPSRQGEGVLRRIDDVFDCWFESGSMPYASVHYPFENPEGFAQRFPADFVAEGLDQTRGWFYTLMVLSTALFDKPAFKNLVCNGLVLASDGKKMSKRLKNYPDPLEVVNEYGADALRMYLINSPVVRAESLRFRKEGVFAVVKDLFLPWYNAYRFLVQNVLRMEAESGRPFEPSKIDQTKVANVLDQWIMAATRSLIVFVREEMGAYRLYTVVPRLVKFIDDLTNIYVRYNRRRLKGRSGDEDCLMGLTCLYNVLVTVCQVMAPFTPFFVESMYQNLRKCSPSAPESVHFTSIPEPPPLEAGDDRIQESVGRMQRIIELCRVIRETKRKPLKTPLQALVVVHPDQSFLDDISGNLREYVTEELNVQSLETCSDPLRYSSMSPVPDFGAIAARLGNQKSQVAQLAKAIRAMTPEQLMQYEAAGSITLGPHHFPAGEIKVRREFRVPEGRSADDMAGETDGEVLAVLDLRVGQEQLELGLAREVVNRVQKLRKHSGLVATDVVQVFVGTADLASSCSEASTSGQQHAMPASSSSASNGPISSSAPSSLDRVLQARASYIEESLQVCVFPLHVRSPHAVVRGSEVEVGKLLHSELLCISLHAVANGHTSGKDAETQSRDFQLLTRIDCRHCNSY</sequence>
<dbReference type="Pfam" id="PF00133">
    <property type="entry name" value="tRNA-synt_1"/>
    <property type="match status" value="1"/>
</dbReference>
<gene>
    <name evidence="19" type="ORF">WJX74_007686</name>
</gene>
<dbReference type="Pfam" id="PF03982">
    <property type="entry name" value="DAGAT"/>
    <property type="match status" value="1"/>
</dbReference>
<keyword evidence="9 15" id="KW-0067">ATP-binding</keyword>
<evidence type="ECO:0000256" key="16">
    <source>
        <dbReference type="SAM" id="MobiDB-lite"/>
    </source>
</evidence>
<evidence type="ECO:0000256" key="13">
    <source>
        <dbReference type="ARBA" id="ARBA00032665"/>
    </source>
</evidence>
<comment type="caution">
    <text evidence="19">The sequence shown here is derived from an EMBL/GenBank/DDBJ whole genome shotgun (WGS) entry which is preliminary data.</text>
</comment>
<dbReference type="FunFam" id="3.40.50.620:FF:000023">
    <property type="entry name" value="Isoleucyl-tRNA synthetase,cytoplasmic"/>
    <property type="match status" value="1"/>
</dbReference>
<dbReference type="GO" id="GO:0002161">
    <property type="term" value="F:aminoacyl-tRNA deacylase activity"/>
    <property type="evidence" value="ECO:0007669"/>
    <property type="project" value="InterPro"/>
</dbReference>
<dbReference type="FunFam" id="1.10.730.10:FF:000004">
    <property type="entry name" value="Isoleucyl-tRNA synthetase, cytoplasmic"/>
    <property type="match status" value="1"/>
</dbReference>
<comment type="similarity">
    <text evidence="2">Belongs to the diacylglycerol acyltransferase family.</text>
</comment>
<dbReference type="InterPro" id="IPR023586">
    <property type="entry name" value="Ile-tRNA-ligase_type2"/>
</dbReference>
<organism evidence="19 20">
    <name type="scientific">Apatococcus lobatus</name>
    <dbReference type="NCBI Taxonomy" id="904363"/>
    <lineage>
        <taxon>Eukaryota</taxon>
        <taxon>Viridiplantae</taxon>
        <taxon>Chlorophyta</taxon>
        <taxon>core chlorophytes</taxon>
        <taxon>Trebouxiophyceae</taxon>
        <taxon>Chlorellales</taxon>
        <taxon>Chlorellaceae</taxon>
        <taxon>Apatococcus</taxon>
    </lineage>
</organism>
<dbReference type="SUPFAM" id="SSF47323">
    <property type="entry name" value="Anticodon-binding domain of a subclass of class I aminoacyl-tRNA synthetases"/>
    <property type="match status" value="1"/>
</dbReference>
<dbReference type="InterPro" id="IPR033709">
    <property type="entry name" value="Anticodon_Ile_ABEc"/>
</dbReference>
<dbReference type="EMBL" id="JALJOS010000002">
    <property type="protein sequence ID" value="KAK9843149.1"/>
    <property type="molecule type" value="Genomic_DNA"/>
</dbReference>
<evidence type="ECO:0000259" key="18">
    <source>
        <dbReference type="Pfam" id="PF08264"/>
    </source>
</evidence>
<dbReference type="InterPro" id="IPR009080">
    <property type="entry name" value="tRNAsynth_Ia_anticodon-bd"/>
</dbReference>
<name>A0AAW1SA87_9CHLO</name>
<dbReference type="CDD" id="cd00818">
    <property type="entry name" value="IleRS_core"/>
    <property type="match status" value="1"/>
</dbReference>
<keyword evidence="8 15" id="KW-0547">Nucleotide-binding</keyword>
<dbReference type="InterPro" id="IPR001412">
    <property type="entry name" value="aa-tRNA-synth_I_CS"/>
</dbReference>
<evidence type="ECO:0000256" key="10">
    <source>
        <dbReference type="ARBA" id="ARBA00022917"/>
    </source>
</evidence>
<comment type="similarity">
    <text evidence="3 15">Belongs to the class-I aminoacyl-tRNA synthetase family.</text>
</comment>
<dbReference type="InterPro" id="IPR002301">
    <property type="entry name" value="Ile-tRNA-ligase"/>
</dbReference>
<evidence type="ECO:0000259" key="17">
    <source>
        <dbReference type="Pfam" id="PF00133"/>
    </source>
</evidence>
<evidence type="ECO:0000256" key="12">
    <source>
        <dbReference type="ARBA" id="ARBA00023315"/>
    </source>
</evidence>
<dbReference type="PROSITE" id="PS00178">
    <property type="entry name" value="AA_TRNA_LIGASE_I"/>
    <property type="match status" value="1"/>
</dbReference>
<feature type="compositionally biased region" description="Low complexity" evidence="16">
    <location>
        <begin position="1335"/>
        <end position="1350"/>
    </location>
</feature>
<dbReference type="GO" id="GO:0006428">
    <property type="term" value="P:isoleucyl-tRNA aminoacylation"/>
    <property type="evidence" value="ECO:0007669"/>
    <property type="project" value="InterPro"/>
</dbReference>
<dbReference type="FunFam" id="3.40.50.620:FF:000050">
    <property type="entry name" value="Isoleucyl-tRNA synthetase,cytoplasmic"/>
    <property type="match status" value="1"/>
</dbReference>
<keyword evidence="11 15" id="KW-0030">Aminoacyl-tRNA synthetase</keyword>
<dbReference type="PRINTS" id="PR00984">
    <property type="entry name" value="TRNASYNTHILE"/>
</dbReference>
<dbReference type="InterPro" id="IPR002300">
    <property type="entry name" value="aa-tRNA-synth_Ia"/>
</dbReference>
<proteinExistence type="inferred from homology"/>
<evidence type="ECO:0000256" key="7">
    <source>
        <dbReference type="ARBA" id="ARBA00022679"/>
    </source>
</evidence>
<evidence type="ECO:0000256" key="11">
    <source>
        <dbReference type="ARBA" id="ARBA00023146"/>
    </source>
</evidence>
<feature type="region of interest" description="Disordered" evidence="16">
    <location>
        <begin position="1326"/>
        <end position="1350"/>
    </location>
</feature>
<evidence type="ECO:0000313" key="19">
    <source>
        <dbReference type="EMBL" id="KAK9843149.1"/>
    </source>
</evidence>
<dbReference type="GO" id="GO:0000049">
    <property type="term" value="F:tRNA binding"/>
    <property type="evidence" value="ECO:0007669"/>
    <property type="project" value="InterPro"/>
</dbReference>
<evidence type="ECO:0000256" key="8">
    <source>
        <dbReference type="ARBA" id="ARBA00022741"/>
    </source>
</evidence>
<comment type="catalytic activity">
    <reaction evidence="14">
        <text>tRNA(Ile) + L-isoleucine + ATP = L-isoleucyl-tRNA(Ile) + AMP + diphosphate</text>
        <dbReference type="Rhea" id="RHEA:11060"/>
        <dbReference type="Rhea" id="RHEA-COMP:9666"/>
        <dbReference type="Rhea" id="RHEA-COMP:9695"/>
        <dbReference type="ChEBI" id="CHEBI:30616"/>
        <dbReference type="ChEBI" id="CHEBI:33019"/>
        <dbReference type="ChEBI" id="CHEBI:58045"/>
        <dbReference type="ChEBI" id="CHEBI:78442"/>
        <dbReference type="ChEBI" id="CHEBI:78528"/>
        <dbReference type="ChEBI" id="CHEBI:456215"/>
        <dbReference type="EC" id="6.1.1.5"/>
    </reaction>
</comment>